<evidence type="ECO:0000256" key="13">
    <source>
        <dbReference type="ARBA" id="ARBA00026054"/>
    </source>
</evidence>
<dbReference type="PANTHER" id="PTHR33445:SF1">
    <property type="entry name" value="ATP SYNTHASE SUBUNIT B"/>
    <property type="match status" value="1"/>
</dbReference>
<feature type="coiled-coil region" evidence="17">
    <location>
        <begin position="47"/>
        <end position="89"/>
    </location>
</feature>
<evidence type="ECO:0000256" key="12">
    <source>
        <dbReference type="ARBA" id="ARBA00025614"/>
    </source>
</evidence>
<dbReference type="HAMAP" id="MF_01398">
    <property type="entry name" value="ATP_synth_b_bprime"/>
    <property type="match status" value="1"/>
</dbReference>
<dbReference type="HOGENOM" id="CLU_079215_4_5_6"/>
<dbReference type="STRING" id="1217721.HY57_04055"/>
<dbReference type="InterPro" id="IPR050059">
    <property type="entry name" value="ATP_synthase_B_chain"/>
</dbReference>
<dbReference type="OrthoDB" id="9788020at2"/>
<dbReference type="InterPro" id="IPR002146">
    <property type="entry name" value="ATP_synth_b/b'su_bac/chlpt"/>
</dbReference>
<evidence type="ECO:0000256" key="9">
    <source>
        <dbReference type="ARBA" id="ARBA00023136"/>
    </source>
</evidence>
<dbReference type="InterPro" id="IPR005864">
    <property type="entry name" value="ATP_synth_F0_bsu_bac"/>
</dbReference>
<dbReference type="Gene3D" id="6.10.250.1580">
    <property type="match status" value="1"/>
</dbReference>
<evidence type="ECO:0000313" key="18">
    <source>
        <dbReference type="EMBL" id="AIF46492.1"/>
    </source>
</evidence>
<dbReference type="Proteomes" id="UP000027987">
    <property type="component" value="Chromosome"/>
</dbReference>
<dbReference type="AlphaFoldDB" id="A0A075JYF3"/>
<keyword evidence="19" id="KW-1185">Reference proteome</keyword>
<dbReference type="GO" id="GO:0046933">
    <property type="term" value="F:proton-transporting ATP synthase activity, rotational mechanism"/>
    <property type="evidence" value="ECO:0007669"/>
    <property type="project" value="UniProtKB-UniRule"/>
</dbReference>
<evidence type="ECO:0000256" key="3">
    <source>
        <dbReference type="ARBA" id="ARBA00022475"/>
    </source>
</evidence>
<evidence type="ECO:0000256" key="10">
    <source>
        <dbReference type="ARBA" id="ARBA00023310"/>
    </source>
</evidence>
<dbReference type="PATRIC" id="fig|1217721.7.peg.848"/>
<dbReference type="PANTHER" id="PTHR33445">
    <property type="entry name" value="ATP SYNTHASE SUBUNIT B', CHLOROPLASTIC"/>
    <property type="match status" value="1"/>
</dbReference>
<comment type="function">
    <text evidence="12">Component of the F(0) channel, it forms part of the peripheral stalk, linking F(1) to F(0). The b'-subunit is a diverged and duplicated form of b found in plants and photosynthetic bacteria.</text>
</comment>
<sequence>MNINLTFLGQMVSFAILVWFTTKFIWPQLNHAIEERQKKVADGLAAAEKARAELKDADAKVANEIKQARQQANEIIERAQSQANQIVDKARAEAVSEANRVKANAAEEIVSMQLRAREELRGWVGRLAVQGAEKIVQREVDANAHKAMLDQLVAEI</sequence>
<keyword evidence="10 15" id="KW-0066">ATP synthesis</keyword>
<comment type="subunit">
    <text evidence="15">F-type ATPases have 2 components, F(1) - the catalytic core - and F(0) - the membrane proton channel. F(1) has five subunits: alpha(3), beta(3), gamma(1), delta(1), epsilon(1). F(0) has three main subunits: a(1), b(2) and c(10-14). The alpha and beta chains form an alternating ring which encloses part of the gamma chain. F(1) is attached to F(0) by a central stalk formed by the gamma and epsilon chains, while a peripheral stalk is formed by the delta and b chains.</text>
</comment>
<keyword evidence="17" id="KW-0175">Coiled coil</keyword>
<accession>A0A075JYF3</accession>
<keyword evidence="8 15" id="KW-0406">Ion transport</keyword>
<dbReference type="SUPFAM" id="SSF81573">
    <property type="entry name" value="F1F0 ATP synthase subunit B, membrane domain"/>
    <property type="match status" value="1"/>
</dbReference>
<dbReference type="GO" id="GO:0005886">
    <property type="term" value="C:plasma membrane"/>
    <property type="evidence" value="ECO:0007669"/>
    <property type="project" value="UniProtKB-SubCell"/>
</dbReference>
<dbReference type="InterPro" id="IPR028987">
    <property type="entry name" value="ATP_synth_B-like_membr_sf"/>
</dbReference>
<evidence type="ECO:0000256" key="11">
    <source>
        <dbReference type="ARBA" id="ARBA00025198"/>
    </source>
</evidence>
<evidence type="ECO:0000256" key="16">
    <source>
        <dbReference type="RuleBase" id="RU003848"/>
    </source>
</evidence>
<dbReference type="GO" id="GO:0012505">
    <property type="term" value="C:endomembrane system"/>
    <property type="evidence" value="ECO:0007669"/>
    <property type="project" value="UniProtKB-SubCell"/>
</dbReference>
<dbReference type="GO" id="GO:0046961">
    <property type="term" value="F:proton-transporting ATPase activity, rotational mechanism"/>
    <property type="evidence" value="ECO:0007669"/>
    <property type="project" value="TreeGrafter"/>
</dbReference>
<evidence type="ECO:0000256" key="14">
    <source>
        <dbReference type="ARBA" id="ARBA00037847"/>
    </source>
</evidence>
<keyword evidence="5 15" id="KW-0812">Transmembrane</keyword>
<evidence type="ECO:0000256" key="6">
    <source>
        <dbReference type="ARBA" id="ARBA00022781"/>
    </source>
</evidence>
<organism evidence="18 19">
    <name type="scientific">Dyella japonica A8</name>
    <dbReference type="NCBI Taxonomy" id="1217721"/>
    <lineage>
        <taxon>Bacteria</taxon>
        <taxon>Pseudomonadati</taxon>
        <taxon>Pseudomonadota</taxon>
        <taxon>Gammaproteobacteria</taxon>
        <taxon>Lysobacterales</taxon>
        <taxon>Rhodanobacteraceae</taxon>
        <taxon>Dyella</taxon>
    </lineage>
</organism>
<name>A0A075JYF3_9GAMM</name>
<comment type="subunit">
    <text evidence="13">F-type ATPases have 2 components, F(1) - the catalytic core - and F(0) - the membrane proton channel. F(1) has five subunits: alpha(3), beta(3), gamma(1), delta(1), epsilon(1). F(0) has four main subunits: a(1), b(2) and c(10-14). The alpha and beta chains form an alternating ring which encloses part of the gamma chain. F(1) is attached to F(0) by a central stalk formed by the gamma and epsilon chains, while a peripheral stalk is formed by the delta and b chains.</text>
</comment>
<proteinExistence type="inferred from homology"/>
<keyword evidence="6 15" id="KW-0375">Hydrogen ion transport</keyword>
<evidence type="ECO:0000313" key="19">
    <source>
        <dbReference type="Proteomes" id="UP000027987"/>
    </source>
</evidence>
<evidence type="ECO:0000256" key="15">
    <source>
        <dbReference type="HAMAP-Rule" id="MF_01398"/>
    </source>
</evidence>
<evidence type="ECO:0000256" key="5">
    <source>
        <dbReference type="ARBA" id="ARBA00022692"/>
    </source>
</evidence>
<evidence type="ECO:0000256" key="1">
    <source>
        <dbReference type="ARBA" id="ARBA00005513"/>
    </source>
</evidence>
<evidence type="ECO:0000256" key="2">
    <source>
        <dbReference type="ARBA" id="ARBA00022448"/>
    </source>
</evidence>
<keyword evidence="4 15" id="KW-0138">CF(0)</keyword>
<dbReference type="KEGG" id="dja:HY57_04055"/>
<keyword evidence="7 15" id="KW-1133">Transmembrane helix</keyword>
<keyword evidence="9 15" id="KW-0472">Membrane</keyword>
<dbReference type="NCBIfam" id="NF004411">
    <property type="entry name" value="PRK05759.1-2"/>
    <property type="match status" value="1"/>
</dbReference>
<dbReference type="RefSeq" id="WP_019465544.1">
    <property type="nucleotide sequence ID" value="NZ_ALOY01000158.1"/>
</dbReference>
<reference evidence="18 19" key="1">
    <citation type="submission" date="2014-07" db="EMBL/GenBank/DDBJ databases">
        <title>Complete Genome Sequence of Dyella japonica Strain A8 Isolated from Malaysian Tropical Soil.</title>
        <authorList>
            <person name="Hui R.K.H."/>
            <person name="Chen J.-W."/>
            <person name="Chan K.-G."/>
            <person name="Leung F.C.C."/>
        </authorList>
    </citation>
    <scope>NUCLEOTIDE SEQUENCE [LARGE SCALE GENOMIC DNA]</scope>
    <source>
        <strain evidence="18 19">A8</strain>
    </source>
</reference>
<keyword evidence="2 15" id="KW-0813">Transport</keyword>
<keyword evidence="3 15" id="KW-1003">Cell membrane</keyword>
<dbReference type="Pfam" id="PF00430">
    <property type="entry name" value="ATP-synt_B"/>
    <property type="match status" value="1"/>
</dbReference>
<dbReference type="CDD" id="cd06503">
    <property type="entry name" value="ATP-synt_Fo_b"/>
    <property type="match status" value="1"/>
</dbReference>
<evidence type="ECO:0000256" key="8">
    <source>
        <dbReference type="ARBA" id="ARBA00023065"/>
    </source>
</evidence>
<gene>
    <name evidence="15" type="primary">atpF</name>
    <name evidence="18" type="ORF">HY57_04055</name>
</gene>
<dbReference type="GO" id="GO:0045259">
    <property type="term" value="C:proton-transporting ATP synthase complex"/>
    <property type="evidence" value="ECO:0007669"/>
    <property type="project" value="UniProtKB-KW"/>
</dbReference>
<evidence type="ECO:0000256" key="4">
    <source>
        <dbReference type="ARBA" id="ARBA00022547"/>
    </source>
</evidence>
<protein>
    <recommendedName>
        <fullName evidence="15">ATP synthase subunit b</fullName>
    </recommendedName>
    <alternativeName>
        <fullName evidence="15">ATP synthase F(0) sector subunit b</fullName>
    </alternativeName>
    <alternativeName>
        <fullName evidence="15">ATPase subunit I</fullName>
    </alternativeName>
    <alternativeName>
        <fullName evidence="15">F-type ATPase subunit b</fullName>
        <shortName evidence="15">F-ATPase subunit b</shortName>
    </alternativeName>
</protein>
<evidence type="ECO:0000256" key="7">
    <source>
        <dbReference type="ARBA" id="ARBA00022989"/>
    </source>
</evidence>
<comment type="function">
    <text evidence="11 15">F(1)F(0) ATP synthase produces ATP from ADP in the presence of a proton or sodium gradient. F-type ATPases consist of two structural domains, F(1) containing the extramembraneous catalytic core and F(0) containing the membrane proton channel, linked together by a central stalk and a peripheral stalk. During catalysis, ATP synthesis in the catalytic domain of F(1) is coupled via a rotary mechanism of the central stalk subunits to proton translocation.</text>
</comment>
<comment type="subcellular location">
    <subcellularLocation>
        <location evidence="15">Cell membrane</location>
        <topology evidence="15">Single-pass membrane protein</topology>
    </subcellularLocation>
    <subcellularLocation>
        <location evidence="14">Endomembrane system</location>
        <topology evidence="14">Single-pass membrane protein</topology>
    </subcellularLocation>
</comment>
<comment type="similarity">
    <text evidence="1 15 16">Belongs to the ATPase B chain family.</text>
</comment>
<dbReference type="EMBL" id="CP008884">
    <property type="protein sequence ID" value="AIF46492.1"/>
    <property type="molecule type" value="Genomic_DNA"/>
</dbReference>
<dbReference type="NCBIfam" id="TIGR01144">
    <property type="entry name" value="ATP_synt_b"/>
    <property type="match status" value="1"/>
</dbReference>
<evidence type="ECO:0000256" key="17">
    <source>
        <dbReference type="SAM" id="Coils"/>
    </source>
</evidence>